<name>A0A382AUH8_9ZZZZ</name>
<dbReference type="PROSITE" id="PS00488">
    <property type="entry name" value="PAL_HISTIDASE"/>
    <property type="match status" value="1"/>
</dbReference>
<evidence type="ECO:0000256" key="2">
    <source>
        <dbReference type="ARBA" id="ARBA00012994"/>
    </source>
</evidence>
<dbReference type="Gene3D" id="1.10.275.10">
    <property type="entry name" value="Fumarase/aspartase (N-terminal domain)"/>
    <property type="match status" value="1"/>
</dbReference>
<keyword evidence="4" id="KW-0456">Lyase</keyword>
<dbReference type="SUPFAM" id="SSF48557">
    <property type="entry name" value="L-aspartase-like"/>
    <property type="match status" value="1"/>
</dbReference>
<dbReference type="InterPro" id="IPR001106">
    <property type="entry name" value="Aromatic_Lyase"/>
</dbReference>
<dbReference type="GO" id="GO:0005737">
    <property type="term" value="C:cytoplasm"/>
    <property type="evidence" value="ECO:0007669"/>
    <property type="project" value="InterPro"/>
</dbReference>
<reference evidence="6" key="1">
    <citation type="submission" date="2018-05" db="EMBL/GenBank/DDBJ databases">
        <authorList>
            <person name="Lanie J.A."/>
            <person name="Ng W.-L."/>
            <person name="Kazmierczak K.M."/>
            <person name="Andrzejewski T.M."/>
            <person name="Davidsen T.M."/>
            <person name="Wayne K.J."/>
            <person name="Tettelin H."/>
            <person name="Glass J.I."/>
            <person name="Rusch D."/>
            <person name="Podicherti R."/>
            <person name="Tsui H.-C.T."/>
            <person name="Winkler M.E."/>
        </authorList>
    </citation>
    <scope>NUCLEOTIDE SEQUENCE</scope>
</reference>
<dbReference type="FunFam" id="1.10.275.10:FF:000005">
    <property type="entry name" value="Histidine ammonia-lyase"/>
    <property type="match status" value="1"/>
</dbReference>
<dbReference type="EC" id="4.3.1.3" evidence="2"/>
<dbReference type="InterPro" id="IPR022313">
    <property type="entry name" value="Phe/His_NH3-lyase_AS"/>
</dbReference>
<dbReference type="AlphaFoldDB" id="A0A382AUH8"/>
<dbReference type="UniPathway" id="UPA00379">
    <property type="reaction ID" value="UER00549"/>
</dbReference>
<dbReference type="InterPro" id="IPR005921">
    <property type="entry name" value="HutH"/>
</dbReference>
<dbReference type="GO" id="GO:0004397">
    <property type="term" value="F:histidine ammonia-lyase activity"/>
    <property type="evidence" value="ECO:0007669"/>
    <property type="project" value="UniProtKB-EC"/>
</dbReference>
<evidence type="ECO:0000256" key="5">
    <source>
        <dbReference type="ARBA" id="ARBA00049269"/>
    </source>
</evidence>
<dbReference type="NCBIfam" id="NF006871">
    <property type="entry name" value="PRK09367.1"/>
    <property type="match status" value="1"/>
</dbReference>
<dbReference type="NCBIfam" id="TIGR01225">
    <property type="entry name" value="hutH"/>
    <property type="match status" value="1"/>
</dbReference>
<dbReference type="FunFam" id="1.20.200.10:FF:000003">
    <property type="entry name" value="Histidine ammonia-lyase"/>
    <property type="match status" value="1"/>
</dbReference>
<evidence type="ECO:0000256" key="1">
    <source>
        <dbReference type="ARBA" id="ARBA00005113"/>
    </source>
</evidence>
<keyword evidence="3" id="KW-0369">Histidine metabolism</keyword>
<dbReference type="GO" id="GO:0019556">
    <property type="term" value="P:L-histidine catabolic process to glutamate and formamide"/>
    <property type="evidence" value="ECO:0007669"/>
    <property type="project" value="UniProtKB-UniPathway"/>
</dbReference>
<evidence type="ECO:0000313" key="6">
    <source>
        <dbReference type="EMBL" id="SVB04683.1"/>
    </source>
</evidence>
<organism evidence="6">
    <name type="scientific">marine metagenome</name>
    <dbReference type="NCBI Taxonomy" id="408172"/>
    <lineage>
        <taxon>unclassified sequences</taxon>
        <taxon>metagenomes</taxon>
        <taxon>ecological metagenomes</taxon>
    </lineage>
</organism>
<dbReference type="Pfam" id="PF00221">
    <property type="entry name" value="Lyase_aromatic"/>
    <property type="match status" value="1"/>
</dbReference>
<dbReference type="CDD" id="cd00332">
    <property type="entry name" value="PAL-HAL"/>
    <property type="match status" value="1"/>
</dbReference>
<feature type="non-terminal residue" evidence="6">
    <location>
        <position position="1"/>
    </location>
</feature>
<dbReference type="GO" id="GO:0019557">
    <property type="term" value="P:L-histidine catabolic process to glutamate and formate"/>
    <property type="evidence" value="ECO:0007669"/>
    <property type="project" value="UniProtKB-UniPathway"/>
</dbReference>
<dbReference type="InterPro" id="IPR024083">
    <property type="entry name" value="Fumarase/histidase_N"/>
</dbReference>
<dbReference type="EMBL" id="UINC01026722">
    <property type="protein sequence ID" value="SVB04683.1"/>
    <property type="molecule type" value="Genomic_DNA"/>
</dbReference>
<comment type="pathway">
    <text evidence="1">Amino-acid degradation; L-histidine degradation into L-glutamate; N-formimidoyl-L-glutamate from L-histidine: step 1/3.</text>
</comment>
<evidence type="ECO:0000256" key="4">
    <source>
        <dbReference type="ARBA" id="ARBA00023239"/>
    </source>
</evidence>
<dbReference type="PANTHER" id="PTHR10362">
    <property type="entry name" value="HISTIDINE AMMONIA-LYASE"/>
    <property type="match status" value="1"/>
</dbReference>
<protein>
    <recommendedName>
        <fullName evidence="2">histidine ammonia-lyase</fullName>
        <ecNumber evidence="2">4.3.1.3</ecNumber>
    </recommendedName>
</protein>
<comment type="catalytic activity">
    <reaction evidence="5">
        <text>L-histidine = trans-urocanate + NH4(+)</text>
        <dbReference type="Rhea" id="RHEA:21232"/>
        <dbReference type="ChEBI" id="CHEBI:17771"/>
        <dbReference type="ChEBI" id="CHEBI:28938"/>
        <dbReference type="ChEBI" id="CHEBI:57595"/>
        <dbReference type="EC" id="4.3.1.3"/>
    </reaction>
</comment>
<sequence length="519" mass="54386">VSVSTINTIHIDAPDTVVGLAALRLAYLGPTCITIGSSAKEAIEKSQQVVEQVVRDGRVSYGINTGFGQLAQTVVPADRLLDLQKNLVHSHSAGVGEPFDDAVVRLTLVLKVASLARGRSGVRPVIVDALSRLLEREIYPVIPSKGSVGASGDLAPLAHLAGVLIGEGQVRIQGEIVSASEGLRVAELPPLELGPKEGIALINGTQVSTALALGGLFEAEDLLLAAVVAGAMAVEASKSSHTPFDERIQAARGQRGQAIIAAAFRRFLTGSAINESEKNSGRVQDPYSVRCQPQVLGACLDLMRSSAEILEIEANAVTDNPLVFAESGEILSGGNFHAEPVGMAADVLALAIAEIGALSERRIAFLVDSKMSGLPPFLTEHSGLNSGFMIGHVTAAALASENKSLAHPASIDSLPTSANQEDHVSMATFAGRRLLTMTDNTAGILGVELLAAAQGLEFHHPLISSKPVMRVLGEIRSEVPSYGDDRALSGDIATMKRFIRSGRYRGHIKDCGIPSAPRS</sequence>
<accession>A0A382AUH8</accession>
<dbReference type="Gene3D" id="1.20.200.10">
    <property type="entry name" value="Fumarase/aspartase (Central domain)"/>
    <property type="match status" value="1"/>
</dbReference>
<gene>
    <name evidence="6" type="ORF">METZ01_LOCUS157537</name>
</gene>
<evidence type="ECO:0000256" key="3">
    <source>
        <dbReference type="ARBA" id="ARBA00022808"/>
    </source>
</evidence>
<proteinExistence type="predicted"/>
<dbReference type="InterPro" id="IPR008948">
    <property type="entry name" value="L-Aspartase-like"/>
</dbReference>